<dbReference type="InterPro" id="IPR003439">
    <property type="entry name" value="ABC_transporter-like_ATP-bd"/>
</dbReference>
<dbReference type="PANTHER" id="PTHR43023:SF3">
    <property type="entry name" value="PROTEIN TRIGALACTOSYLDIACYLGLYCEROL 3, CHLOROPLASTIC"/>
    <property type="match status" value="1"/>
</dbReference>
<dbReference type="PANTHER" id="PTHR43023">
    <property type="entry name" value="PROTEIN TRIGALACTOSYLDIACYLGLYCEROL 3, CHLOROPLASTIC"/>
    <property type="match status" value="1"/>
</dbReference>
<dbReference type="InterPro" id="IPR003593">
    <property type="entry name" value="AAA+_ATPase"/>
</dbReference>
<gene>
    <name evidence="5" type="ORF">C7S18_03680</name>
</gene>
<dbReference type="InterPro" id="IPR027417">
    <property type="entry name" value="P-loop_NTPase"/>
</dbReference>
<reference evidence="5 6" key="2">
    <citation type="submission" date="2018-03" db="EMBL/GenBank/DDBJ databases">
        <authorList>
            <person name="Keele B.F."/>
        </authorList>
    </citation>
    <scope>NUCLEOTIDE SEQUENCE [LARGE SCALE GENOMIC DNA]</scope>
    <source>
        <strain evidence="5 6">D13</strain>
    </source>
</reference>
<dbReference type="SMART" id="SM00382">
    <property type="entry name" value="AAA"/>
    <property type="match status" value="1"/>
</dbReference>
<dbReference type="PROSITE" id="PS00211">
    <property type="entry name" value="ABC_TRANSPORTER_1"/>
    <property type="match status" value="1"/>
</dbReference>
<evidence type="ECO:0000256" key="1">
    <source>
        <dbReference type="ARBA" id="ARBA00022448"/>
    </source>
</evidence>
<dbReference type="GO" id="GO:0016887">
    <property type="term" value="F:ATP hydrolysis activity"/>
    <property type="evidence" value="ECO:0007669"/>
    <property type="project" value="InterPro"/>
</dbReference>
<proteinExistence type="predicted"/>
<dbReference type="EMBL" id="CP027860">
    <property type="protein sequence ID" value="AVP96344.1"/>
    <property type="molecule type" value="Genomic_DNA"/>
</dbReference>
<keyword evidence="1" id="KW-0813">Transport</keyword>
<reference evidence="5 6" key="1">
    <citation type="submission" date="2018-03" db="EMBL/GenBank/DDBJ databases">
        <title>Ahniella affigens gen. nov., sp. nov., a gammaproteobacterium isolated from sandy soil near a stream.</title>
        <authorList>
            <person name="Ko Y."/>
            <person name="Kim J.-H."/>
        </authorList>
    </citation>
    <scope>NUCLEOTIDE SEQUENCE [LARGE SCALE GENOMIC DNA]</scope>
    <source>
        <strain evidence="5 6">D13</strain>
    </source>
</reference>
<dbReference type="OrthoDB" id="9802264at2"/>
<dbReference type="PROSITE" id="PS50893">
    <property type="entry name" value="ABC_TRANSPORTER_2"/>
    <property type="match status" value="1"/>
</dbReference>
<evidence type="ECO:0000256" key="2">
    <source>
        <dbReference type="ARBA" id="ARBA00022741"/>
    </source>
</evidence>
<dbReference type="Pfam" id="PF00005">
    <property type="entry name" value="ABC_tran"/>
    <property type="match status" value="1"/>
</dbReference>
<keyword evidence="2" id="KW-0547">Nucleotide-binding</keyword>
<feature type="domain" description="ABC transporter" evidence="4">
    <location>
        <begin position="12"/>
        <end position="249"/>
    </location>
</feature>
<name>A0A2P1PNB6_9GAMM</name>
<dbReference type="SUPFAM" id="SSF52540">
    <property type="entry name" value="P-loop containing nucleoside triphosphate hydrolases"/>
    <property type="match status" value="1"/>
</dbReference>
<dbReference type="Proteomes" id="UP000241074">
    <property type="component" value="Chromosome"/>
</dbReference>
<evidence type="ECO:0000259" key="4">
    <source>
        <dbReference type="PROSITE" id="PS50893"/>
    </source>
</evidence>
<dbReference type="KEGG" id="xba:C7S18_03680"/>
<evidence type="ECO:0000313" key="5">
    <source>
        <dbReference type="EMBL" id="AVP96344.1"/>
    </source>
</evidence>
<dbReference type="Gene3D" id="3.40.50.300">
    <property type="entry name" value="P-loop containing nucleotide triphosphate hydrolases"/>
    <property type="match status" value="1"/>
</dbReference>
<organism evidence="5 6">
    <name type="scientific">Ahniella affigens</name>
    <dbReference type="NCBI Taxonomy" id="2021234"/>
    <lineage>
        <taxon>Bacteria</taxon>
        <taxon>Pseudomonadati</taxon>
        <taxon>Pseudomonadota</taxon>
        <taxon>Gammaproteobacteria</taxon>
        <taxon>Lysobacterales</taxon>
        <taxon>Rhodanobacteraceae</taxon>
        <taxon>Ahniella</taxon>
    </lineage>
</organism>
<evidence type="ECO:0000313" key="6">
    <source>
        <dbReference type="Proteomes" id="UP000241074"/>
    </source>
</evidence>
<evidence type="ECO:0000256" key="3">
    <source>
        <dbReference type="ARBA" id="ARBA00022840"/>
    </source>
</evidence>
<dbReference type="GO" id="GO:0005524">
    <property type="term" value="F:ATP binding"/>
    <property type="evidence" value="ECO:0007669"/>
    <property type="project" value="UniProtKB-KW"/>
</dbReference>
<keyword evidence="3 5" id="KW-0067">ATP-binding</keyword>
<dbReference type="CDD" id="cd03261">
    <property type="entry name" value="ABC_Org_Solvent_Resistant"/>
    <property type="match status" value="1"/>
</dbReference>
<dbReference type="AlphaFoldDB" id="A0A2P1PNB6"/>
<protein>
    <submittedName>
        <fullName evidence="5">ABC transporter ATP-binding protein</fullName>
    </submittedName>
</protein>
<accession>A0A2P1PNB6</accession>
<dbReference type="RefSeq" id="WP_106890273.1">
    <property type="nucleotide sequence ID" value="NZ_CP027860.1"/>
</dbReference>
<sequence length="267" mass="28505">MNASIGASQNVIEVRGLVNRFGAQIVHEHLDLDVPRGEVLAVIGGSGAGKSVLLRSIIGLQQPAAGSVSVFDTDLRHAAPAERARIERRWGVMFQDGALFSSLTVLENIKVPMIEHQPLPHDLMDEIARLKLALVGLPADAGHKTPAQLSGGMRKRAGIARALALDPEILFLDEPTSGLDPLGAAAFDELVVTLKHSLNLTVFLVTHDLDSIYTCCDRVAVLADRHIVASDTPDAIATHSHPWIRQCFGGPRGRNAQSARALIGQGA</sequence>
<keyword evidence="6" id="KW-1185">Reference proteome</keyword>
<dbReference type="InterPro" id="IPR017871">
    <property type="entry name" value="ABC_transporter-like_CS"/>
</dbReference>